<dbReference type="PANTHER" id="PTHR47812">
    <property type="entry name" value="SMR (SMALL MUTS RELATED) DOMAIN-CONTAINING PROTEIN"/>
    <property type="match status" value="1"/>
</dbReference>
<name>A0A2N9GKS5_FAGSY</name>
<dbReference type="InterPro" id="IPR002625">
    <property type="entry name" value="Smr_dom"/>
</dbReference>
<reference evidence="2" key="1">
    <citation type="submission" date="2018-02" db="EMBL/GenBank/DDBJ databases">
        <authorList>
            <person name="Cohen D.B."/>
            <person name="Kent A.D."/>
        </authorList>
    </citation>
    <scope>NUCLEOTIDE SEQUENCE</scope>
</reference>
<gene>
    <name evidence="2" type="ORF">FSB_LOCUS27922</name>
</gene>
<dbReference type="InterPro" id="IPR013899">
    <property type="entry name" value="DUF1771"/>
</dbReference>
<dbReference type="InterPro" id="IPR036063">
    <property type="entry name" value="Smr_dom_sf"/>
</dbReference>
<dbReference type="SUPFAM" id="SSF160443">
    <property type="entry name" value="SMR domain-like"/>
    <property type="match status" value="1"/>
</dbReference>
<protein>
    <recommendedName>
        <fullName evidence="1">Smr domain-containing protein</fullName>
    </recommendedName>
</protein>
<accession>A0A2N9GKS5</accession>
<organism evidence="2">
    <name type="scientific">Fagus sylvatica</name>
    <name type="common">Beechnut</name>
    <dbReference type="NCBI Taxonomy" id="28930"/>
    <lineage>
        <taxon>Eukaryota</taxon>
        <taxon>Viridiplantae</taxon>
        <taxon>Streptophyta</taxon>
        <taxon>Embryophyta</taxon>
        <taxon>Tracheophyta</taxon>
        <taxon>Spermatophyta</taxon>
        <taxon>Magnoliopsida</taxon>
        <taxon>eudicotyledons</taxon>
        <taxon>Gunneridae</taxon>
        <taxon>Pentapetalae</taxon>
        <taxon>rosids</taxon>
        <taxon>fabids</taxon>
        <taxon>Fagales</taxon>
        <taxon>Fagaceae</taxon>
        <taxon>Fagus</taxon>
    </lineage>
</organism>
<dbReference type="PROSITE" id="PS50828">
    <property type="entry name" value="SMR"/>
    <property type="match status" value="1"/>
</dbReference>
<sequence length="427" mass="48141">MSRGRGKTSGWAAFDLKQRQKPNLEADLMKDPFPSIANTLTPLLPSQNLLKNNKPFSSVLLPSVDFAPLPENGKCQNPTLVGNSSSNKNVDKNSCVLALNKLKELHHWADNSLIEDILAAADNNMDRASNLLKEMVSNDSFEENKQTTNGEINSTSNDLPCDQMIDKSFSSRKTMNLADLSSTLEDCLKYNGKELMDENDSFGRKLPDESLDKKLIMERLKSVPVEPEWEEDDVYLIHRKDALKMMRSASQHSRAATNAFLRGDHVSAQQHSMKAREEWLAAERLNAKAAKEILSIRNSENDLWKLDLHGLHATEAIHALQRRLQQIETQEHTNHSASPNKVKMENGIVHSPSLEFFSCMDSKKLDMYQASSRKRPTSLEVITGIGNHSRGHAAIPTAVKSYLNECRYRFDELRPGVITVRPKFCFQ</sequence>
<dbReference type="EMBL" id="OIVN01002038">
    <property type="protein sequence ID" value="SPD00040.1"/>
    <property type="molecule type" value="Genomic_DNA"/>
</dbReference>
<evidence type="ECO:0000259" key="1">
    <source>
        <dbReference type="PROSITE" id="PS50828"/>
    </source>
</evidence>
<dbReference type="PANTHER" id="PTHR47812:SF2">
    <property type="entry name" value="SMR (SMALL MUTS RELATED) DOMAIN-CONTAINING PROTEIN"/>
    <property type="match status" value="1"/>
</dbReference>
<dbReference type="AlphaFoldDB" id="A0A2N9GKS5"/>
<feature type="domain" description="Smr" evidence="1">
    <location>
        <begin position="306"/>
        <end position="423"/>
    </location>
</feature>
<dbReference type="Pfam" id="PF08590">
    <property type="entry name" value="DUF1771"/>
    <property type="match status" value="1"/>
</dbReference>
<dbReference type="SMART" id="SM01162">
    <property type="entry name" value="DUF1771"/>
    <property type="match status" value="1"/>
</dbReference>
<evidence type="ECO:0000313" key="2">
    <source>
        <dbReference type="EMBL" id="SPD00040.1"/>
    </source>
</evidence>
<dbReference type="SMART" id="SM00463">
    <property type="entry name" value="SMR"/>
    <property type="match status" value="1"/>
</dbReference>
<proteinExistence type="predicted"/>
<dbReference type="Gene3D" id="3.30.1370.110">
    <property type="match status" value="1"/>
</dbReference>